<evidence type="ECO:0000313" key="1">
    <source>
        <dbReference type="EMBL" id="QLI69975.1"/>
    </source>
</evidence>
<dbReference type="GeneID" id="26242927"/>
<gene>
    <name evidence="1" type="primary">laeA_3</name>
    <name evidence="1" type="ORF">G6M90_00g059440</name>
</gene>
<reference evidence="1 2" key="1">
    <citation type="submission" date="2020-07" db="EMBL/GenBank/DDBJ databases">
        <title>Telomere length de novo assembly of all 7 chromosomes of the fungus, Metarhizium brunneum, using a novel assembly pipeline.</title>
        <authorList>
            <person name="Saud z."/>
            <person name="Kortsinoglou A."/>
            <person name="Kouvelis V.N."/>
            <person name="Butt T.M."/>
        </authorList>
    </citation>
    <scope>NUCLEOTIDE SEQUENCE [LARGE SCALE GENOMIC DNA]</scope>
    <source>
        <strain evidence="1 2">4556</strain>
    </source>
</reference>
<dbReference type="Proteomes" id="UP000510686">
    <property type="component" value="Chromosome 3"/>
</dbReference>
<protein>
    <submittedName>
        <fullName evidence="1">Secondary metabolism regulator laeA</fullName>
    </submittedName>
</protein>
<dbReference type="SUPFAM" id="SSF53335">
    <property type="entry name" value="S-adenosyl-L-methionine-dependent methyltransferases"/>
    <property type="match status" value="1"/>
</dbReference>
<dbReference type="EMBL" id="CP058934">
    <property type="protein sequence ID" value="QLI69975.1"/>
    <property type="molecule type" value="Genomic_DNA"/>
</dbReference>
<dbReference type="AlphaFoldDB" id="A0A7D5UYE6"/>
<dbReference type="Gene3D" id="3.40.50.150">
    <property type="entry name" value="Vaccinia Virus protein VP39"/>
    <property type="match status" value="1"/>
</dbReference>
<dbReference type="RefSeq" id="XP_065986911.1">
    <property type="nucleotide sequence ID" value="XM_066130679.1"/>
</dbReference>
<dbReference type="OrthoDB" id="2013972at2759"/>
<organism evidence="1 2">
    <name type="scientific">Metarhizium brunneum</name>
    <dbReference type="NCBI Taxonomy" id="500148"/>
    <lineage>
        <taxon>Eukaryota</taxon>
        <taxon>Fungi</taxon>
        <taxon>Dikarya</taxon>
        <taxon>Ascomycota</taxon>
        <taxon>Pezizomycotina</taxon>
        <taxon>Sordariomycetes</taxon>
        <taxon>Hypocreomycetidae</taxon>
        <taxon>Hypocreales</taxon>
        <taxon>Clavicipitaceae</taxon>
        <taxon>Metarhizium</taxon>
    </lineage>
</organism>
<name>A0A7D5UYE6_9HYPO</name>
<proteinExistence type="predicted"/>
<evidence type="ECO:0000313" key="2">
    <source>
        <dbReference type="Proteomes" id="UP000510686"/>
    </source>
</evidence>
<dbReference type="Pfam" id="PF13489">
    <property type="entry name" value="Methyltransf_23"/>
    <property type="match status" value="1"/>
</dbReference>
<accession>A0A7D5UYE6</accession>
<dbReference type="InterPro" id="IPR029063">
    <property type="entry name" value="SAM-dependent_MTases_sf"/>
</dbReference>
<dbReference type="KEGG" id="mbrn:26242927"/>
<sequence length="287" mass="33438">MSHNPCDGAKKEDYFVRYGRYYASWRPGKYLFPIDDEESSRLDMVHKLFLVVQQDELYLAPLAENRPLRIMDLGTGSGIWAIHVAESVPIGMTPVQFDIEDPCWDSLMTRCDLVHIRMLFGSIHTVLWPQIYRNIYNHLLPGSGYLEHVEIEWVPRWDENDVDKEGNGMPDSPSALEEWSNLYMTGLETLGRNGRIDGAAIRQTIEDVGFTNVEEKTIRLYMSPWMPEYHKREGARWLNMCFTRGVEGMSLWPMIIGLGMREDEVRAICERAIYESLEMRLRTYFNV</sequence>
<keyword evidence="2" id="KW-1185">Reference proteome</keyword>